<dbReference type="AlphaFoldDB" id="A0A9N9DW18"/>
<feature type="non-terminal residue" evidence="1">
    <location>
        <position position="1"/>
    </location>
</feature>
<evidence type="ECO:0000313" key="1">
    <source>
        <dbReference type="EMBL" id="CAG8654997.1"/>
    </source>
</evidence>
<accession>A0A9N9DW18</accession>
<keyword evidence="2" id="KW-1185">Reference proteome</keyword>
<dbReference type="EMBL" id="CAJVPL010005142">
    <property type="protein sequence ID" value="CAG8654997.1"/>
    <property type="molecule type" value="Genomic_DNA"/>
</dbReference>
<protein>
    <submittedName>
        <fullName evidence="1">8845_t:CDS:1</fullName>
    </submittedName>
</protein>
<sequence>KPVQEMVPRSLPPIVENKCDEFVKKFVTRDNRLPQALLHDGTWKESDKKLVEVVNGILETL</sequence>
<name>A0A9N9DW18_9GLOM</name>
<organism evidence="1 2">
    <name type="scientific">Ambispora gerdemannii</name>
    <dbReference type="NCBI Taxonomy" id="144530"/>
    <lineage>
        <taxon>Eukaryota</taxon>
        <taxon>Fungi</taxon>
        <taxon>Fungi incertae sedis</taxon>
        <taxon>Mucoromycota</taxon>
        <taxon>Glomeromycotina</taxon>
        <taxon>Glomeromycetes</taxon>
        <taxon>Archaeosporales</taxon>
        <taxon>Ambisporaceae</taxon>
        <taxon>Ambispora</taxon>
    </lineage>
</organism>
<reference evidence="1" key="1">
    <citation type="submission" date="2021-06" db="EMBL/GenBank/DDBJ databases">
        <authorList>
            <person name="Kallberg Y."/>
            <person name="Tangrot J."/>
            <person name="Rosling A."/>
        </authorList>
    </citation>
    <scope>NUCLEOTIDE SEQUENCE</scope>
    <source>
        <strain evidence="1">MT106</strain>
    </source>
</reference>
<dbReference type="Proteomes" id="UP000789831">
    <property type="component" value="Unassembled WGS sequence"/>
</dbReference>
<evidence type="ECO:0000313" key="2">
    <source>
        <dbReference type="Proteomes" id="UP000789831"/>
    </source>
</evidence>
<comment type="caution">
    <text evidence="1">The sequence shown here is derived from an EMBL/GenBank/DDBJ whole genome shotgun (WGS) entry which is preliminary data.</text>
</comment>
<gene>
    <name evidence="1" type="ORF">AGERDE_LOCUS11559</name>
</gene>
<dbReference type="OrthoDB" id="2389889at2759"/>
<proteinExistence type="predicted"/>